<comment type="caution">
    <text evidence="1">The sequence shown here is derived from an EMBL/GenBank/DDBJ whole genome shotgun (WGS) entry which is preliminary data.</text>
</comment>
<name>A0ABU8BU73_9RHOB</name>
<accession>A0ABU8BU73</accession>
<dbReference type="RefSeq" id="WP_335420774.1">
    <property type="nucleotide sequence ID" value="NZ_JBALHR010000002.1"/>
</dbReference>
<evidence type="ECO:0000313" key="1">
    <source>
        <dbReference type="EMBL" id="MEH7827619.1"/>
    </source>
</evidence>
<protein>
    <submittedName>
        <fullName evidence="1">Uncharacterized protein</fullName>
    </submittedName>
</protein>
<dbReference type="EMBL" id="JBALHR010000002">
    <property type="protein sequence ID" value="MEH7827619.1"/>
    <property type="molecule type" value="Genomic_DNA"/>
</dbReference>
<gene>
    <name evidence="1" type="ORF">V6590_05630</name>
</gene>
<dbReference type="Proteomes" id="UP001431963">
    <property type="component" value="Unassembled WGS sequence"/>
</dbReference>
<reference evidence="1" key="1">
    <citation type="submission" date="2024-02" db="EMBL/GenBank/DDBJ databases">
        <title>Genome sequences of strain Gemmobacter sp. JM10B15.</title>
        <authorList>
            <person name="Zhang M."/>
        </authorList>
    </citation>
    <scope>NUCLEOTIDE SEQUENCE</scope>
    <source>
        <strain evidence="1">JM10B15</strain>
    </source>
</reference>
<evidence type="ECO:0000313" key="2">
    <source>
        <dbReference type="Proteomes" id="UP001431963"/>
    </source>
</evidence>
<organism evidence="1 2">
    <name type="scientific">Gemmobacter denitrificans</name>
    <dbReference type="NCBI Taxonomy" id="3123040"/>
    <lineage>
        <taxon>Bacteria</taxon>
        <taxon>Pseudomonadati</taxon>
        <taxon>Pseudomonadota</taxon>
        <taxon>Alphaproteobacteria</taxon>
        <taxon>Rhodobacterales</taxon>
        <taxon>Paracoccaceae</taxon>
        <taxon>Gemmobacter</taxon>
    </lineage>
</organism>
<keyword evidence="2" id="KW-1185">Reference proteome</keyword>
<proteinExistence type="predicted"/>
<sequence>MIFDTEDDFDDVTDTQDIAVSAHRLLGACAEEAGRLASAIARLDQDVAMLLQDVSKAGVILQHIDLVRQEAEGLAAVLNLVAIAPTPDHLVDPQTLASILKLRAQHGRIAAS</sequence>